<proteinExistence type="predicted"/>
<name>A0A9P6AD42_9AGAM</name>
<protein>
    <recommendedName>
        <fullName evidence="4">RNase H type-1 domain-containing protein</fullName>
    </recommendedName>
</protein>
<comment type="caution">
    <text evidence="2">The sequence shown here is derived from an EMBL/GenBank/DDBJ whole genome shotgun (WGS) entry which is preliminary data.</text>
</comment>
<evidence type="ECO:0000256" key="1">
    <source>
        <dbReference type="SAM" id="MobiDB-lite"/>
    </source>
</evidence>
<dbReference type="InterPro" id="IPR012337">
    <property type="entry name" value="RNaseH-like_sf"/>
</dbReference>
<feature type="region of interest" description="Disordered" evidence="1">
    <location>
        <begin position="71"/>
        <end position="122"/>
    </location>
</feature>
<evidence type="ECO:0000313" key="3">
    <source>
        <dbReference type="Proteomes" id="UP000886523"/>
    </source>
</evidence>
<dbReference type="EMBL" id="MU129310">
    <property type="protein sequence ID" value="KAF9503720.1"/>
    <property type="molecule type" value="Genomic_DNA"/>
</dbReference>
<sequence length="122" mass="13721">MQYGVPGREIRWRYYEIETTLSWVPSHHNIVGNERSDTLAKRGQPQAAQTAKILLSRIRWMHAELRLAKTMDPTVDHRPKKGGTIQFPLPPSPRRNGHANSHARPSGSYNAGQVTPMSAPTT</sequence>
<evidence type="ECO:0000313" key="2">
    <source>
        <dbReference type="EMBL" id="KAF9503720.1"/>
    </source>
</evidence>
<dbReference type="SUPFAM" id="SSF53098">
    <property type="entry name" value="Ribonuclease H-like"/>
    <property type="match status" value="1"/>
</dbReference>
<feature type="compositionally biased region" description="Polar residues" evidence="1">
    <location>
        <begin position="107"/>
        <end position="122"/>
    </location>
</feature>
<organism evidence="2 3">
    <name type="scientific">Hydnum rufescens UP504</name>
    <dbReference type="NCBI Taxonomy" id="1448309"/>
    <lineage>
        <taxon>Eukaryota</taxon>
        <taxon>Fungi</taxon>
        <taxon>Dikarya</taxon>
        <taxon>Basidiomycota</taxon>
        <taxon>Agaricomycotina</taxon>
        <taxon>Agaricomycetes</taxon>
        <taxon>Cantharellales</taxon>
        <taxon>Hydnaceae</taxon>
        <taxon>Hydnum</taxon>
    </lineage>
</organism>
<evidence type="ECO:0008006" key="4">
    <source>
        <dbReference type="Google" id="ProtNLM"/>
    </source>
</evidence>
<reference evidence="2" key="1">
    <citation type="journal article" date="2020" name="Nat. Commun.">
        <title>Large-scale genome sequencing of mycorrhizal fungi provides insights into the early evolution of symbiotic traits.</title>
        <authorList>
            <person name="Miyauchi S."/>
            <person name="Kiss E."/>
            <person name="Kuo A."/>
            <person name="Drula E."/>
            <person name="Kohler A."/>
            <person name="Sanchez-Garcia M."/>
            <person name="Morin E."/>
            <person name="Andreopoulos B."/>
            <person name="Barry K.W."/>
            <person name="Bonito G."/>
            <person name="Buee M."/>
            <person name="Carver A."/>
            <person name="Chen C."/>
            <person name="Cichocki N."/>
            <person name="Clum A."/>
            <person name="Culley D."/>
            <person name="Crous P.W."/>
            <person name="Fauchery L."/>
            <person name="Girlanda M."/>
            <person name="Hayes R.D."/>
            <person name="Keri Z."/>
            <person name="LaButti K."/>
            <person name="Lipzen A."/>
            <person name="Lombard V."/>
            <person name="Magnuson J."/>
            <person name="Maillard F."/>
            <person name="Murat C."/>
            <person name="Nolan M."/>
            <person name="Ohm R.A."/>
            <person name="Pangilinan J."/>
            <person name="Pereira M.F."/>
            <person name="Perotto S."/>
            <person name="Peter M."/>
            <person name="Pfister S."/>
            <person name="Riley R."/>
            <person name="Sitrit Y."/>
            <person name="Stielow J.B."/>
            <person name="Szollosi G."/>
            <person name="Zifcakova L."/>
            <person name="Stursova M."/>
            <person name="Spatafora J.W."/>
            <person name="Tedersoo L."/>
            <person name="Vaario L.M."/>
            <person name="Yamada A."/>
            <person name="Yan M."/>
            <person name="Wang P."/>
            <person name="Xu J."/>
            <person name="Bruns T."/>
            <person name="Baldrian P."/>
            <person name="Vilgalys R."/>
            <person name="Dunand C."/>
            <person name="Henrissat B."/>
            <person name="Grigoriev I.V."/>
            <person name="Hibbett D."/>
            <person name="Nagy L.G."/>
            <person name="Martin F.M."/>
        </authorList>
    </citation>
    <scope>NUCLEOTIDE SEQUENCE</scope>
    <source>
        <strain evidence="2">UP504</strain>
    </source>
</reference>
<dbReference type="Proteomes" id="UP000886523">
    <property type="component" value="Unassembled WGS sequence"/>
</dbReference>
<dbReference type="AlphaFoldDB" id="A0A9P6AD42"/>
<accession>A0A9P6AD42</accession>
<gene>
    <name evidence="2" type="ORF">BS47DRAFT_1355924</name>
</gene>
<keyword evidence="3" id="KW-1185">Reference proteome</keyword>